<name>A0A0L8I438_OCTBM</name>
<gene>
    <name evidence="2" type="ORF">OCBIM_22036268mg</name>
</gene>
<evidence type="ECO:0000313" key="2">
    <source>
        <dbReference type="EMBL" id="KOF96114.1"/>
    </source>
</evidence>
<protein>
    <submittedName>
        <fullName evidence="2">Uncharacterized protein</fullName>
    </submittedName>
</protein>
<accession>A0A0L8I438</accession>
<sequence length="55" mass="6483">MPESRTAFEPHSFKHDERRNQQTPEQLLLSVYFFNKLSSRMGAIIILVKQMGFKV</sequence>
<evidence type="ECO:0000256" key="1">
    <source>
        <dbReference type="SAM" id="MobiDB-lite"/>
    </source>
</evidence>
<reference evidence="2" key="1">
    <citation type="submission" date="2015-07" db="EMBL/GenBank/DDBJ databases">
        <title>MeaNS - Measles Nucleotide Surveillance Program.</title>
        <authorList>
            <person name="Tran T."/>
            <person name="Druce J."/>
        </authorList>
    </citation>
    <scope>NUCLEOTIDE SEQUENCE</scope>
    <source>
        <strain evidence="2">UCB-OBI-ISO-001</strain>
        <tissue evidence="2">Gonad</tissue>
    </source>
</reference>
<feature type="region of interest" description="Disordered" evidence="1">
    <location>
        <begin position="1"/>
        <end position="21"/>
    </location>
</feature>
<dbReference type="EMBL" id="KQ416628">
    <property type="protein sequence ID" value="KOF96114.1"/>
    <property type="molecule type" value="Genomic_DNA"/>
</dbReference>
<proteinExistence type="predicted"/>
<dbReference type="AlphaFoldDB" id="A0A0L8I438"/>
<organism evidence="2">
    <name type="scientific">Octopus bimaculoides</name>
    <name type="common">California two-spotted octopus</name>
    <dbReference type="NCBI Taxonomy" id="37653"/>
    <lineage>
        <taxon>Eukaryota</taxon>
        <taxon>Metazoa</taxon>
        <taxon>Spiralia</taxon>
        <taxon>Lophotrochozoa</taxon>
        <taxon>Mollusca</taxon>
        <taxon>Cephalopoda</taxon>
        <taxon>Coleoidea</taxon>
        <taxon>Octopodiformes</taxon>
        <taxon>Octopoda</taxon>
        <taxon>Incirrata</taxon>
        <taxon>Octopodidae</taxon>
        <taxon>Octopus</taxon>
    </lineage>
</organism>
<feature type="compositionally biased region" description="Basic and acidic residues" evidence="1">
    <location>
        <begin position="1"/>
        <end position="20"/>
    </location>
</feature>